<dbReference type="GO" id="GO:0016491">
    <property type="term" value="F:oxidoreductase activity"/>
    <property type="evidence" value="ECO:0007669"/>
    <property type="project" value="UniProtKB-KW"/>
</dbReference>
<organism evidence="4 5">
    <name type="scientific">Zoogloea dura</name>
    <dbReference type="NCBI Taxonomy" id="2728840"/>
    <lineage>
        <taxon>Bacteria</taxon>
        <taxon>Pseudomonadati</taxon>
        <taxon>Pseudomonadota</taxon>
        <taxon>Betaproteobacteria</taxon>
        <taxon>Rhodocyclales</taxon>
        <taxon>Zoogloeaceae</taxon>
        <taxon>Zoogloea</taxon>
    </lineage>
</organism>
<dbReference type="FunFam" id="3.40.50.720:FF:000084">
    <property type="entry name" value="Short-chain dehydrogenase reductase"/>
    <property type="match status" value="1"/>
</dbReference>
<evidence type="ECO:0000313" key="4">
    <source>
        <dbReference type="EMBL" id="NML28558.1"/>
    </source>
</evidence>
<dbReference type="InterPro" id="IPR002347">
    <property type="entry name" value="SDR_fam"/>
</dbReference>
<evidence type="ECO:0000256" key="2">
    <source>
        <dbReference type="ARBA" id="ARBA00023002"/>
    </source>
</evidence>
<dbReference type="PANTHER" id="PTHR43180">
    <property type="entry name" value="3-OXOACYL-(ACYL-CARRIER-PROTEIN) REDUCTASE (AFU_ORTHOLOGUE AFUA_6G11210)"/>
    <property type="match status" value="1"/>
</dbReference>
<dbReference type="EMBL" id="JABBGA010000029">
    <property type="protein sequence ID" value="NML28558.1"/>
    <property type="molecule type" value="Genomic_DNA"/>
</dbReference>
<comment type="caution">
    <text evidence="4">The sequence shown here is derived from an EMBL/GenBank/DDBJ whole genome shotgun (WGS) entry which is preliminary data.</text>
</comment>
<dbReference type="InterPro" id="IPR036291">
    <property type="entry name" value="NAD(P)-bd_dom_sf"/>
</dbReference>
<dbReference type="Proteomes" id="UP000580043">
    <property type="component" value="Unassembled WGS sequence"/>
</dbReference>
<dbReference type="InterPro" id="IPR020904">
    <property type="entry name" value="Sc_DH/Rdtase_CS"/>
</dbReference>
<dbReference type="InterPro" id="IPR057326">
    <property type="entry name" value="KR_dom"/>
</dbReference>
<dbReference type="SUPFAM" id="SSF51735">
    <property type="entry name" value="NAD(P)-binding Rossmann-fold domains"/>
    <property type="match status" value="1"/>
</dbReference>
<gene>
    <name evidence="4" type="ORF">HHL15_22610</name>
</gene>
<dbReference type="PRINTS" id="PR00080">
    <property type="entry name" value="SDRFAMILY"/>
</dbReference>
<comment type="similarity">
    <text evidence="1">Belongs to the short-chain dehydrogenases/reductases (SDR) family.</text>
</comment>
<reference evidence="4 5" key="1">
    <citation type="submission" date="2020-04" db="EMBL/GenBank/DDBJ databases">
        <title>Zoogloea sp. G-4-1-14 isolated from soil.</title>
        <authorList>
            <person name="Dahal R.H."/>
        </authorList>
    </citation>
    <scope>NUCLEOTIDE SEQUENCE [LARGE SCALE GENOMIC DNA]</scope>
    <source>
        <strain evidence="4 5">G-4-1-14</strain>
    </source>
</reference>
<dbReference type="PRINTS" id="PR00081">
    <property type="entry name" value="GDHRDH"/>
</dbReference>
<dbReference type="AlphaFoldDB" id="A0A848G8E7"/>
<sequence length="262" mass="26769">MTEDLAGQVALVTGAARGLGLEVAGALAAAGVRVMLTDVLSEAGQAAAGGIPGARFIAHDVTVEDDWIRAVDATMQHFGRLDIVVNNAGVESARLFADCSLEEFRRIQAVNVDGSFLGIKWGIRAMRPGGCAGRGGAIINLSSVAGLIGVPGLGAYCTAKGGVRLMTKAAAIECARLGYGIRVNSIHPAIIRTRMGDEVVQGLVDCGLAPDPATAEAAMAGLHPMGYGQPQDVASAVYYLASPAARWINGAELVLDGGLTAC</sequence>
<dbReference type="Gene3D" id="3.40.50.720">
    <property type="entry name" value="NAD(P)-binding Rossmann-like Domain"/>
    <property type="match status" value="1"/>
</dbReference>
<feature type="domain" description="Ketoreductase" evidence="3">
    <location>
        <begin position="8"/>
        <end position="193"/>
    </location>
</feature>
<evidence type="ECO:0000259" key="3">
    <source>
        <dbReference type="SMART" id="SM00822"/>
    </source>
</evidence>
<dbReference type="PROSITE" id="PS00061">
    <property type="entry name" value="ADH_SHORT"/>
    <property type="match status" value="1"/>
</dbReference>
<accession>A0A848G8E7</accession>
<dbReference type="SMART" id="SM00822">
    <property type="entry name" value="PKS_KR"/>
    <property type="match status" value="1"/>
</dbReference>
<evidence type="ECO:0000313" key="5">
    <source>
        <dbReference type="Proteomes" id="UP000580043"/>
    </source>
</evidence>
<dbReference type="Pfam" id="PF13561">
    <property type="entry name" value="adh_short_C2"/>
    <property type="match status" value="1"/>
</dbReference>
<protein>
    <submittedName>
        <fullName evidence="4">SDR family oxidoreductase</fullName>
    </submittedName>
</protein>
<evidence type="ECO:0000256" key="1">
    <source>
        <dbReference type="ARBA" id="ARBA00006484"/>
    </source>
</evidence>
<proteinExistence type="inferred from homology"/>
<name>A0A848G8E7_9RHOO</name>
<dbReference type="PANTHER" id="PTHR43180:SF66">
    <property type="entry name" value="SHORT-CHAIN DEHYDROGENASE_REDUCTASE FAMILY PROTEIN"/>
    <property type="match status" value="1"/>
</dbReference>
<keyword evidence="2" id="KW-0560">Oxidoreductase</keyword>
<keyword evidence="5" id="KW-1185">Reference proteome</keyword>